<dbReference type="Proteomes" id="UP001242811">
    <property type="component" value="Unassembled WGS sequence"/>
</dbReference>
<feature type="domain" description="Fumarate lyase N-terminal" evidence="2">
    <location>
        <begin position="19"/>
        <end position="347"/>
    </location>
</feature>
<keyword evidence="5" id="KW-1185">Reference proteome</keyword>
<evidence type="ECO:0000259" key="3">
    <source>
        <dbReference type="Pfam" id="PF10415"/>
    </source>
</evidence>
<sequence>MNPSSPLAQDTRTERDALGDMEIPADAFYGIHTARAMNNFAVSGRPVNQQLIQALVLVKKAAAQVNSEQKRLSAHRAAAIINACDELLAGRYQNMFTVDALQGGAGTSTHMNVNEVIANLAIVQLGGHPGQYELVHPLDDVNCCQSTNDVYPTALRIAAIRLLRPLCDAMSSLQEALQNKEMEYADLLKLGRTQLMDALPMMAGQGFGAYAKAIARDRWRLYKAEERLREIPIGGTAIGTGMNAPRAYSYRMVEKLADETGLGLCRSDHPMDPIQNMDVFVEVSGLLKSAAVNLLKISGDFRLLASGPFGGLGEYTLPPVQAGSSIMPGKVNPVMAEMAGLTAMRVIAEDAAITMAAASGQLELNAFLPLISESLLESLQILSNAVQLFTERCVRGLVVHEERCSANLRNSAVMASTLVAELGYDEAASIASAAIAQSRTPEDIAEERGLLTRSRIEQLCHPYTVTKPGIPGQEEGTHHGNE</sequence>
<dbReference type="Gene3D" id="1.10.275.10">
    <property type="entry name" value="Fumarase/aspartase (N-terminal domain)"/>
    <property type="match status" value="1"/>
</dbReference>
<keyword evidence="1 4" id="KW-0456">Lyase</keyword>
<dbReference type="PANTHER" id="PTHR42696:SF2">
    <property type="entry name" value="ASPARTATE AMMONIA-LYASE"/>
    <property type="match status" value="1"/>
</dbReference>
<dbReference type="Gene3D" id="1.10.40.30">
    <property type="entry name" value="Fumarase/aspartase (C-terminal domain)"/>
    <property type="match status" value="1"/>
</dbReference>
<dbReference type="InterPro" id="IPR022761">
    <property type="entry name" value="Fumarate_lyase_N"/>
</dbReference>
<name>A0ABU0KR91_9BACL</name>
<accession>A0ABU0KR91</accession>
<gene>
    <name evidence="4" type="ORF">QOZ95_000092</name>
</gene>
<dbReference type="InterPro" id="IPR008948">
    <property type="entry name" value="L-Aspartase-like"/>
</dbReference>
<dbReference type="RefSeq" id="WP_152381972.1">
    <property type="nucleotide sequence ID" value="NZ_CP045298.1"/>
</dbReference>
<dbReference type="NCBIfam" id="NF008909">
    <property type="entry name" value="PRK12273.1"/>
    <property type="match status" value="1"/>
</dbReference>
<dbReference type="Pfam" id="PF10415">
    <property type="entry name" value="FumaraseC_C"/>
    <property type="match status" value="1"/>
</dbReference>
<organism evidence="4 5">
    <name type="scientific">Paenibacillus brasilensis</name>
    <dbReference type="NCBI Taxonomy" id="128574"/>
    <lineage>
        <taxon>Bacteria</taxon>
        <taxon>Bacillati</taxon>
        <taxon>Bacillota</taxon>
        <taxon>Bacilli</taxon>
        <taxon>Bacillales</taxon>
        <taxon>Paenibacillaceae</taxon>
        <taxon>Paenibacillus</taxon>
    </lineage>
</organism>
<evidence type="ECO:0000313" key="5">
    <source>
        <dbReference type="Proteomes" id="UP001242811"/>
    </source>
</evidence>
<dbReference type="EC" id="4.3.1.1" evidence="4"/>
<reference evidence="4 5" key="1">
    <citation type="submission" date="2023-07" db="EMBL/GenBank/DDBJ databases">
        <title>Genomic Encyclopedia of Type Strains, Phase IV (KMG-IV): sequencing the most valuable type-strain genomes for metagenomic binning, comparative biology and taxonomic classification.</title>
        <authorList>
            <person name="Goeker M."/>
        </authorList>
    </citation>
    <scope>NUCLEOTIDE SEQUENCE [LARGE SCALE GENOMIC DNA]</scope>
    <source>
        <strain evidence="4 5">DSM 14914</strain>
    </source>
</reference>
<dbReference type="EMBL" id="JAUSWA010000001">
    <property type="protein sequence ID" value="MDQ0491945.1"/>
    <property type="molecule type" value="Genomic_DNA"/>
</dbReference>
<dbReference type="Gene3D" id="1.20.200.10">
    <property type="entry name" value="Fumarase/aspartase (Central domain)"/>
    <property type="match status" value="1"/>
</dbReference>
<evidence type="ECO:0000313" key="4">
    <source>
        <dbReference type="EMBL" id="MDQ0491945.1"/>
    </source>
</evidence>
<dbReference type="GO" id="GO:0008797">
    <property type="term" value="F:aspartate ammonia-lyase activity"/>
    <property type="evidence" value="ECO:0007669"/>
    <property type="project" value="UniProtKB-EC"/>
</dbReference>
<comment type="caution">
    <text evidence="4">The sequence shown here is derived from an EMBL/GenBank/DDBJ whole genome shotgun (WGS) entry which is preliminary data.</text>
</comment>
<protein>
    <submittedName>
        <fullName evidence="4">Aspartate ammonia-lyase</fullName>
        <ecNumber evidence="4">4.3.1.1</ecNumber>
    </submittedName>
</protein>
<dbReference type="InterPro" id="IPR051546">
    <property type="entry name" value="Aspartate_Ammonia-Lyase"/>
</dbReference>
<evidence type="ECO:0000259" key="2">
    <source>
        <dbReference type="Pfam" id="PF00206"/>
    </source>
</evidence>
<dbReference type="InterPro" id="IPR020557">
    <property type="entry name" value="Fumarate_lyase_CS"/>
</dbReference>
<dbReference type="InterPro" id="IPR018951">
    <property type="entry name" value="Fumarase_C_C"/>
</dbReference>
<dbReference type="SUPFAM" id="SSF48557">
    <property type="entry name" value="L-aspartase-like"/>
    <property type="match status" value="1"/>
</dbReference>
<proteinExistence type="predicted"/>
<dbReference type="PRINTS" id="PR00149">
    <property type="entry name" value="FUMRATELYASE"/>
</dbReference>
<dbReference type="PROSITE" id="PS00163">
    <property type="entry name" value="FUMARATE_LYASES"/>
    <property type="match status" value="1"/>
</dbReference>
<feature type="domain" description="Fumarase C C-terminal" evidence="3">
    <location>
        <begin position="418"/>
        <end position="466"/>
    </location>
</feature>
<evidence type="ECO:0000256" key="1">
    <source>
        <dbReference type="ARBA" id="ARBA00023239"/>
    </source>
</evidence>
<dbReference type="Pfam" id="PF00206">
    <property type="entry name" value="Lyase_1"/>
    <property type="match status" value="1"/>
</dbReference>
<dbReference type="PANTHER" id="PTHR42696">
    <property type="entry name" value="ASPARTATE AMMONIA-LYASE"/>
    <property type="match status" value="1"/>
</dbReference>
<dbReference type="InterPro" id="IPR000362">
    <property type="entry name" value="Fumarate_lyase_fam"/>
</dbReference>
<dbReference type="InterPro" id="IPR024083">
    <property type="entry name" value="Fumarase/histidase_N"/>
</dbReference>